<keyword evidence="10" id="KW-1015">Disulfide bond</keyword>
<comment type="subcellular location">
    <subcellularLocation>
        <location evidence="2">Secreted</location>
        <location evidence="2">Extracellular space</location>
    </subcellularLocation>
</comment>
<evidence type="ECO:0000256" key="13">
    <source>
        <dbReference type="SAM" id="MobiDB-lite"/>
    </source>
</evidence>
<keyword evidence="8" id="KW-0560">Oxidoreductase</keyword>
<feature type="region of interest" description="Disordered" evidence="13">
    <location>
        <begin position="301"/>
        <end position="361"/>
    </location>
</feature>
<evidence type="ECO:0000313" key="15">
    <source>
        <dbReference type="Proteomes" id="UP000192220"/>
    </source>
</evidence>
<evidence type="ECO:0000256" key="2">
    <source>
        <dbReference type="ARBA" id="ARBA00004239"/>
    </source>
</evidence>
<dbReference type="Proteomes" id="UP000192220">
    <property type="component" value="Unplaced"/>
</dbReference>
<keyword evidence="15" id="KW-1185">Reference proteome</keyword>
<evidence type="ECO:0000256" key="9">
    <source>
        <dbReference type="ARBA" id="ARBA00023008"/>
    </source>
</evidence>
<dbReference type="PANTHER" id="PTHR45817">
    <property type="entry name" value="LYSYL OXIDASE-LIKE-RELATED"/>
    <property type="match status" value="1"/>
</dbReference>
<comment type="cofactor">
    <cofactor evidence="1">
        <name>Cu cation</name>
        <dbReference type="ChEBI" id="CHEBI:23378"/>
    </cofactor>
</comment>
<evidence type="ECO:0000313" key="16">
    <source>
        <dbReference type="RefSeq" id="XP_013877413.1"/>
    </source>
</evidence>
<evidence type="ECO:0000256" key="8">
    <source>
        <dbReference type="ARBA" id="ARBA00023002"/>
    </source>
</evidence>
<feature type="compositionally biased region" description="Low complexity" evidence="13">
    <location>
        <begin position="151"/>
        <end position="167"/>
    </location>
</feature>
<comment type="similarity">
    <text evidence="3">Belongs to the lysyl oxidase family.</text>
</comment>
<proteinExistence type="inferred from homology"/>
<dbReference type="InterPro" id="IPR050912">
    <property type="entry name" value="LOX-like_protein"/>
</dbReference>
<gene>
    <name evidence="16" type="primary">loxl1</name>
</gene>
<dbReference type="KEGG" id="alim:106527158"/>
<sequence length="572" mass="62796">MSYCIFGASMLSVVVSCVAFILLGSVDAQVATQTHGDSQNPGQEQDNSAAPWRQVIQWENNGQVFSLLNSGAEFVPAGAGAQDRGPRVVLADTRPSSPRRRGGGNVRRQAPPRGSSETVRGQARHPFGFGQVPDYWRQTTGSTGSSRFQVPSSGQLHPPSSSSFSSSSYNVPVYPQYPFPQQPPFQSFDPSFPDGPVQSYEPPFQPVPGAGFGGGGYGTGQGYPAGGYGGGLGPVLPGSPSDFNENGYYYYQSYSFGPNPVAPQQAAQPPFTDGLDHRYTHSLYNAESALVNPVPDVNQALPVPVDRPGAAGLPQVRSPQYEQFPPFGRSQPPFLQPISRSRNSQNSAPENPSTNVGSVYRQQQRGLPDLVPDPNYVQASTYIQRAHMYSLRCAAEEKCLSSSAYSPETSDYDVRVLLRFPQRVKNKGTADFMPNRPRHTWEWHSCHQHYHSMDEFSHYDLLEVSTGRKVAEGHKASFCLEDTTCDFGHLKRYACTAHTQGLSPGCYDTYNADIDCQWIDITDVKPGNYILKLQVNPKFLVLESDYTNNVVKCNIHYTGRFVTTNNCKLSQS</sequence>
<dbReference type="InterPro" id="IPR001695">
    <property type="entry name" value="Lysyl_oxidase"/>
</dbReference>
<feature type="compositionally biased region" description="Polar residues" evidence="13">
    <location>
        <begin position="338"/>
        <end position="361"/>
    </location>
</feature>
<evidence type="ECO:0000256" key="5">
    <source>
        <dbReference type="ARBA" id="ARBA00022525"/>
    </source>
</evidence>
<organism evidence="15 16">
    <name type="scientific">Austrofundulus limnaeus</name>
    <name type="common">Annual killifish</name>
    <dbReference type="NCBI Taxonomy" id="52670"/>
    <lineage>
        <taxon>Eukaryota</taxon>
        <taxon>Metazoa</taxon>
        <taxon>Chordata</taxon>
        <taxon>Craniata</taxon>
        <taxon>Vertebrata</taxon>
        <taxon>Euteleostomi</taxon>
        <taxon>Actinopterygii</taxon>
        <taxon>Neopterygii</taxon>
        <taxon>Teleostei</taxon>
        <taxon>Neoteleostei</taxon>
        <taxon>Acanthomorphata</taxon>
        <taxon>Ovalentaria</taxon>
        <taxon>Atherinomorphae</taxon>
        <taxon>Cyprinodontiformes</taxon>
        <taxon>Rivulidae</taxon>
        <taxon>Austrofundulus</taxon>
    </lineage>
</organism>
<reference evidence="16" key="1">
    <citation type="submission" date="2025-08" db="UniProtKB">
        <authorList>
            <consortium name="RefSeq"/>
        </authorList>
    </citation>
    <scope>IDENTIFICATION</scope>
</reference>
<dbReference type="OrthoDB" id="547291at2759"/>
<keyword evidence="5" id="KW-0964">Secreted</keyword>
<dbReference type="InParanoid" id="A0A2I4CBP4"/>
<keyword evidence="6" id="KW-0479">Metal-binding</keyword>
<keyword evidence="9" id="KW-0186">Copper</keyword>
<accession>A0A2I4CBP4</accession>
<name>A0A2I4CBP4_AUSLI</name>
<dbReference type="Pfam" id="PF01186">
    <property type="entry name" value="Lysyl_oxidase"/>
    <property type="match status" value="1"/>
</dbReference>
<comment type="catalytic activity">
    <reaction evidence="12">
        <text>L-lysyl-[protein] + O2 + H2O = (S)-2-amino-6-oxohexanoyl-[protein] + H2O2 + NH4(+)</text>
        <dbReference type="Rhea" id="RHEA:24544"/>
        <dbReference type="Rhea" id="RHEA-COMP:9752"/>
        <dbReference type="Rhea" id="RHEA-COMP:12448"/>
        <dbReference type="ChEBI" id="CHEBI:15377"/>
        <dbReference type="ChEBI" id="CHEBI:15379"/>
        <dbReference type="ChEBI" id="CHEBI:16240"/>
        <dbReference type="ChEBI" id="CHEBI:28938"/>
        <dbReference type="ChEBI" id="CHEBI:29969"/>
        <dbReference type="ChEBI" id="CHEBI:131803"/>
        <dbReference type="EC" id="1.4.3.13"/>
    </reaction>
</comment>
<dbReference type="GO" id="GO:0005507">
    <property type="term" value="F:copper ion binding"/>
    <property type="evidence" value="ECO:0007669"/>
    <property type="project" value="InterPro"/>
</dbReference>
<keyword evidence="4" id="KW-0886">LTQ</keyword>
<dbReference type="RefSeq" id="XP_013877413.1">
    <property type="nucleotide sequence ID" value="XM_014021959.1"/>
</dbReference>
<dbReference type="PANTHER" id="PTHR45817:SF8">
    <property type="entry name" value="LYSYL OXIDASE HOMOLOG 1"/>
    <property type="match status" value="1"/>
</dbReference>
<evidence type="ECO:0000256" key="3">
    <source>
        <dbReference type="ARBA" id="ARBA00007492"/>
    </source>
</evidence>
<evidence type="ECO:0000256" key="7">
    <source>
        <dbReference type="ARBA" id="ARBA00022772"/>
    </source>
</evidence>
<dbReference type="PRINTS" id="PR00074">
    <property type="entry name" value="LYSYLOXIDASE"/>
</dbReference>
<feature type="region of interest" description="Disordered" evidence="13">
    <location>
        <begin position="78"/>
        <end position="167"/>
    </location>
</feature>
<evidence type="ECO:0000256" key="12">
    <source>
        <dbReference type="ARBA" id="ARBA00047861"/>
    </source>
</evidence>
<dbReference type="STRING" id="52670.A0A2I4CBP4"/>
<dbReference type="GO" id="GO:0005615">
    <property type="term" value="C:extracellular space"/>
    <property type="evidence" value="ECO:0007669"/>
    <property type="project" value="TreeGrafter"/>
</dbReference>
<keyword evidence="7" id="KW-0801">TPQ</keyword>
<dbReference type="GO" id="GO:0030199">
    <property type="term" value="P:collagen fibril organization"/>
    <property type="evidence" value="ECO:0007669"/>
    <property type="project" value="TreeGrafter"/>
</dbReference>
<evidence type="ECO:0000256" key="1">
    <source>
        <dbReference type="ARBA" id="ARBA00001935"/>
    </source>
</evidence>
<keyword evidence="14" id="KW-0732">Signal</keyword>
<evidence type="ECO:0000256" key="10">
    <source>
        <dbReference type="ARBA" id="ARBA00023157"/>
    </source>
</evidence>
<dbReference type="InterPro" id="IPR019828">
    <property type="entry name" value="Lysyl_oxidase_CS"/>
</dbReference>
<dbReference type="CTD" id="4016"/>
<dbReference type="EC" id="1.4.3.13" evidence="11"/>
<dbReference type="GO" id="GO:0004720">
    <property type="term" value="F:protein-lysine 6-oxidase activity"/>
    <property type="evidence" value="ECO:0007669"/>
    <property type="project" value="UniProtKB-EC"/>
</dbReference>
<protein>
    <recommendedName>
        <fullName evidence="11">protein-lysine 6-oxidase</fullName>
        <ecNumber evidence="11">1.4.3.13</ecNumber>
    </recommendedName>
</protein>
<evidence type="ECO:0000256" key="11">
    <source>
        <dbReference type="ARBA" id="ARBA00038869"/>
    </source>
</evidence>
<dbReference type="PROSITE" id="PS00926">
    <property type="entry name" value="LYSYL_OXIDASE"/>
    <property type="match status" value="1"/>
</dbReference>
<feature type="compositionally biased region" description="Polar residues" evidence="13">
    <location>
        <begin position="137"/>
        <end position="150"/>
    </location>
</feature>
<feature type="chain" id="PRO_5014175652" description="protein-lysine 6-oxidase" evidence="14">
    <location>
        <begin position="29"/>
        <end position="572"/>
    </location>
</feature>
<feature type="signal peptide" evidence="14">
    <location>
        <begin position="1"/>
        <end position="28"/>
    </location>
</feature>
<dbReference type="AlphaFoldDB" id="A0A2I4CBP4"/>
<evidence type="ECO:0000256" key="14">
    <source>
        <dbReference type="SAM" id="SignalP"/>
    </source>
</evidence>
<evidence type="ECO:0000256" key="4">
    <source>
        <dbReference type="ARBA" id="ARBA00022477"/>
    </source>
</evidence>
<evidence type="ECO:0000256" key="6">
    <source>
        <dbReference type="ARBA" id="ARBA00022723"/>
    </source>
</evidence>